<evidence type="ECO:0000313" key="3">
    <source>
        <dbReference type="Proteomes" id="UP000655751"/>
    </source>
</evidence>
<gene>
    <name evidence="2" type="ORF">IT779_36935</name>
</gene>
<reference evidence="2" key="1">
    <citation type="submission" date="2020-11" db="EMBL/GenBank/DDBJ databases">
        <title>Nocardia NEAU-351.nov., a novel actinomycete isolated from the cow dung.</title>
        <authorList>
            <person name="Zhang X."/>
        </authorList>
    </citation>
    <scope>NUCLEOTIDE SEQUENCE</scope>
    <source>
        <strain evidence="2">NEAU-351</strain>
    </source>
</reference>
<name>A0A931IJP6_9NOCA</name>
<feature type="region of interest" description="Disordered" evidence="1">
    <location>
        <begin position="26"/>
        <end position="47"/>
    </location>
</feature>
<organism evidence="2 3">
    <name type="scientific">Nocardia bovistercoris</name>
    <dbReference type="NCBI Taxonomy" id="2785916"/>
    <lineage>
        <taxon>Bacteria</taxon>
        <taxon>Bacillati</taxon>
        <taxon>Actinomycetota</taxon>
        <taxon>Actinomycetes</taxon>
        <taxon>Mycobacteriales</taxon>
        <taxon>Nocardiaceae</taxon>
        <taxon>Nocardia</taxon>
    </lineage>
</organism>
<dbReference type="Proteomes" id="UP000655751">
    <property type="component" value="Unassembled WGS sequence"/>
</dbReference>
<dbReference type="AlphaFoldDB" id="A0A931IJP6"/>
<evidence type="ECO:0000256" key="1">
    <source>
        <dbReference type="SAM" id="MobiDB-lite"/>
    </source>
</evidence>
<evidence type="ECO:0000313" key="2">
    <source>
        <dbReference type="EMBL" id="MBH0781873.1"/>
    </source>
</evidence>
<comment type="caution">
    <text evidence="2">The sequence shown here is derived from an EMBL/GenBank/DDBJ whole genome shotgun (WGS) entry which is preliminary data.</text>
</comment>
<proteinExistence type="predicted"/>
<keyword evidence="3" id="KW-1185">Reference proteome</keyword>
<sequence length="85" mass="9329">MEMKYKLAIGAVAVLVALWLITKATEPEPDQPHPVTPTYHQNAPQGGGLKFGDNGGYHADYGDYKNCWYSNDGYVWCDGKAVGTH</sequence>
<accession>A0A931IJP6</accession>
<protein>
    <submittedName>
        <fullName evidence="2">Uncharacterized protein</fullName>
    </submittedName>
</protein>
<dbReference type="EMBL" id="JADMLG010000034">
    <property type="protein sequence ID" value="MBH0781873.1"/>
    <property type="molecule type" value="Genomic_DNA"/>
</dbReference>
<dbReference type="RefSeq" id="WP_196154154.1">
    <property type="nucleotide sequence ID" value="NZ_JADMLG010000034.1"/>
</dbReference>